<evidence type="ECO:0000256" key="1">
    <source>
        <dbReference type="SAM" id="MobiDB-lite"/>
    </source>
</evidence>
<keyword evidence="3" id="KW-1185">Reference proteome</keyword>
<proteinExistence type="predicted"/>
<name>A0A1Y2LI64_EPING</name>
<evidence type="ECO:0000313" key="3">
    <source>
        <dbReference type="Proteomes" id="UP000193240"/>
    </source>
</evidence>
<dbReference type="AlphaFoldDB" id="A0A1Y2LI64"/>
<dbReference type="Proteomes" id="UP000193240">
    <property type="component" value="Unassembled WGS sequence"/>
</dbReference>
<gene>
    <name evidence="2" type="ORF">B5807_11876</name>
</gene>
<evidence type="ECO:0000313" key="2">
    <source>
        <dbReference type="EMBL" id="OSS43495.1"/>
    </source>
</evidence>
<dbReference type="InParanoid" id="A0A1Y2LI64"/>
<accession>A0A1Y2LI64</accession>
<reference evidence="2 3" key="1">
    <citation type="journal article" date="2017" name="Genome Announc.">
        <title>Genome sequence of the saprophytic ascomycete Epicoccum nigrum ICMP 19927 strain isolated from New Zealand.</title>
        <authorList>
            <person name="Fokin M."/>
            <person name="Fleetwood D."/>
            <person name="Weir B.S."/>
            <person name="Villas-Boas S.G."/>
        </authorList>
    </citation>
    <scope>NUCLEOTIDE SEQUENCE [LARGE SCALE GENOMIC DNA]</scope>
    <source>
        <strain evidence="2 3">ICMP 19927</strain>
    </source>
</reference>
<sequence>MCAGVSTYHEPKSENIYCTMTVNSFINLPITIRERIYDDLLTFPTTLSTAKGQAPSSTLCNFLFINRQIHAEVIDFIRSQLPVLIKTNDPEFVEKILSERGGLPIVSQLRSEDGSISRPMATPLVSMEIEMSMYHNHLEVTSFAAFLLPARSMKELLDFLWLPNWSIWAMQASVSFDLINTFSHTQEAALAKLVQPWINWFIPSHFVGVSTAPTLPSDLSSQLKKTLLGEYRAFDHLQKVQSLSHSAVTRAQTGDWTGAAERYRMVDRYVRLVWDCHLERMRNESMCGTGTNFVRHLWLMSLDVVANHVQCLINAALGLGASVKRLDLQTNSGNKKKLQEALAVVETGIDFLRQLWTRNTDLIDMAGNNRCGKAKAKLSFRAHLACTGLGDVNAAIGYLEEAKRYEPESAGSLNAKIDALRDEGGEAPEGDGRKEVVLWESH</sequence>
<dbReference type="EMBL" id="KZ107864">
    <property type="protein sequence ID" value="OSS43495.1"/>
    <property type="molecule type" value="Genomic_DNA"/>
</dbReference>
<protein>
    <submittedName>
        <fullName evidence="2">Uncharacterized protein</fullName>
    </submittedName>
</protein>
<organism evidence="2 3">
    <name type="scientific">Epicoccum nigrum</name>
    <name type="common">Soil fungus</name>
    <name type="synonym">Epicoccum purpurascens</name>
    <dbReference type="NCBI Taxonomy" id="105696"/>
    <lineage>
        <taxon>Eukaryota</taxon>
        <taxon>Fungi</taxon>
        <taxon>Dikarya</taxon>
        <taxon>Ascomycota</taxon>
        <taxon>Pezizomycotina</taxon>
        <taxon>Dothideomycetes</taxon>
        <taxon>Pleosporomycetidae</taxon>
        <taxon>Pleosporales</taxon>
        <taxon>Pleosporineae</taxon>
        <taxon>Didymellaceae</taxon>
        <taxon>Epicoccum</taxon>
    </lineage>
</organism>
<feature type="region of interest" description="Disordered" evidence="1">
    <location>
        <begin position="421"/>
        <end position="442"/>
    </location>
</feature>